<sequence>MKLITATVLFGLTAFASARISLVRRQDARASDPTDVQILNFALTLEYLENAFYSGALAKFSQADFIKAGLPVFARGRFEQISTHEASHVAFLQQALGNQSTRPCTYNFPYNDPRGFVALSSALESVGASAYTGAAKFISDKACIQHSGWVESTIRKGAPWGTAYETPLDLNQVFTLASAFIVACPETNPELPVTAFPPLSTAGPAIAGGNIGLNYTVPSSSDTLYAVFLNGANSVVVALSSSKTQVTVPSSLRGYTYLSVSTDPTGLDSSKTVAGPTILDLSFDSANNPALLDF</sequence>
<dbReference type="EMBL" id="MU273562">
    <property type="protein sequence ID" value="KAI0031954.1"/>
    <property type="molecule type" value="Genomic_DNA"/>
</dbReference>
<accession>A0ACB8QJD5</accession>
<keyword evidence="2" id="KW-1185">Reference proteome</keyword>
<proteinExistence type="predicted"/>
<evidence type="ECO:0000313" key="2">
    <source>
        <dbReference type="Proteomes" id="UP000814128"/>
    </source>
</evidence>
<organism evidence="1 2">
    <name type="scientific">Vararia minispora EC-137</name>
    <dbReference type="NCBI Taxonomy" id="1314806"/>
    <lineage>
        <taxon>Eukaryota</taxon>
        <taxon>Fungi</taxon>
        <taxon>Dikarya</taxon>
        <taxon>Basidiomycota</taxon>
        <taxon>Agaricomycotina</taxon>
        <taxon>Agaricomycetes</taxon>
        <taxon>Russulales</taxon>
        <taxon>Lachnocladiaceae</taxon>
        <taxon>Vararia</taxon>
    </lineage>
</organism>
<reference evidence="1" key="1">
    <citation type="submission" date="2021-02" db="EMBL/GenBank/DDBJ databases">
        <authorList>
            <consortium name="DOE Joint Genome Institute"/>
            <person name="Ahrendt S."/>
            <person name="Looney B.P."/>
            <person name="Miyauchi S."/>
            <person name="Morin E."/>
            <person name="Drula E."/>
            <person name="Courty P.E."/>
            <person name="Chicoki N."/>
            <person name="Fauchery L."/>
            <person name="Kohler A."/>
            <person name="Kuo A."/>
            <person name="Labutti K."/>
            <person name="Pangilinan J."/>
            <person name="Lipzen A."/>
            <person name="Riley R."/>
            <person name="Andreopoulos W."/>
            <person name="He G."/>
            <person name="Johnson J."/>
            <person name="Barry K.W."/>
            <person name="Grigoriev I.V."/>
            <person name="Nagy L."/>
            <person name="Hibbett D."/>
            <person name="Henrissat B."/>
            <person name="Matheny P.B."/>
            <person name="Labbe J."/>
            <person name="Martin F."/>
        </authorList>
    </citation>
    <scope>NUCLEOTIDE SEQUENCE</scope>
    <source>
        <strain evidence="1">EC-137</strain>
    </source>
</reference>
<name>A0ACB8QJD5_9AGAM</name>
<comment type="caution">
    <text evidence="1">The sequence shown here is derived from an EMBL/GenBank/DDBJ whole genome shotgun (WGS) entry which is preliminary data.</text>
</comment>
<protein>
    <submittedName>
        <fullName evidence="1">Ferritin-like domain-containing protein</fullName>
    </submittedName>
</protein>
<evidence type="ECO:0000313" key="1">
    <source>
        <dbReference type="EMBL" id="KAI0031954.1"/>
    </source>
</evidence>
<gene>
    <name evidence="1" type="ORF">K488DRAFT_78773</name>
</gene>
<dbReference type="Proteomes" id="UP000814128">
    <property type="component" value="Unassembled WGS sequence"/>
</dbReference>
<reference evidence="1" key="2">
    <citation type="journal article" date="2022" name="New Phytol.">
        <title>Evolutionary transition to the ectomycorrhizal habit in the genomes of a hyperdiverse lineage of mushroom-forming fungi.</title>
        <authorList>
            <person name="Looney B."/>
            <person name="Miyauchi S."/>
            <person name="Morin E."/>
            <person name="Drula E."/>
            <person name="Courty P.E."/>
            <person name="Kohler A."/>
            <person name="Kuo A."/>
            <person name="LaButti K."/>
            <person name="Pangilinan J."/>
            <person name="Lipzen A."/>
            <person name="Riley R."/>
            <person name="Andreopoulos W."/>
            <person name="He G."/>
            <person name="Johnson J."/>
            <person name="Nolan M."/>
            <person name="Tritt A."/>
            <person name="Barry K.W."/>
            <person name="Grigoriev I.V."/>
            <person name="Nagy L.G."/>
            <person name="Hibbett D."/>
            <person name="Henrissat B."/>
            <person name="Matheny P.B."/>
            <person name="Labbe J."/>
            <person name="Martin F.M."/>
        </authorList>
    </citation>
    <scope>NUCLEOTIDE SEQUENCE</scope>
    <source>
        <strain evidence="1">EC-137</strain>
    </source>
</reference>